<dbReference type="SUPFAM" id="SSF159888">
    <property type="entry name" value="YdhG-like"/>
    <property type="match status" value="1"/>
</dbReference>
<dbReference type="InterPro" id="IPR014922">
    <property type="entry name" value="YdhG-like"/>
</dbReference>
<accession>A0ABW0SHL6</accession>
<gene>
    <name evidence="2" type="ORF">ACFPN1_00010</name>
</gene>
<dbReference type="Pfam" id="PF08818">
    <property type="entry name" value="DUF1801"/>
    <property type="match status" value="1"/>
</dbReference>
<evidence type="ECO:0000259" key="1">
    <source>
        <dbReference type="Pfam" id="PF08818"/>
    </source>
</evidence>
<comment type="caution">
    <text evidence="2">The sequence shown here is derived from an EMBL/GenBank/DDBJ whole genome shotgun (WGS) entry which is preliminary data.</text>
</comment>
<reference evidence="3" key="1">
    <citation type="journal article" date="2019" name="Int. J. Syst. Evol. Microbiol.">
        <title>The Global Catalogue of Microorganisms (GCM) 10K type strain sequencing project: providing services to taxonomists for standard genome sequencing and annotation.</title>
        <authorList>
            <consortium name="The Broad Institute Genomics Platform"/>
            <consortium name="The Broad Institute Genome Sequencing Center for Infectious Disease"/>
            <person name="Wu L."/>
            <person name="Ma J."/>
        </authorList>
    </citation>
    <scope>NUCLEOTIDE SEQUENCE [LARGE SCALE GENOMIC DNA]</scope>
    <source>
        <strain evidence="3">KACC 11407</strain>
    </source>
</reference>
<organism evidence="2 3">
    <name type="scientific">Lysobacter yangpyeongensis</name>
    <dbReference type="NCBI Taxonomy" id="346182"/>
    <lineage>
        <taxon>Bacteria</taxon>
        <taxon>Pseudomonadati</taxon>
        <taxon>Pseudomonadota</taxon>
        <taxon>Gammaproteobacteria</taxon>
        <taxon>Lysobacterales</taxon>
        <taxon>Lysobacteraceae</taxon>
        <taxon>Lysobacter</taxon>
    </lineage>
</organism>
<dbReference type="RefSeq" id="WP_386751900.1">
    <property type="nucleotide sequence ID" value="NZ_JBHSNM010000001.1"/>
</dbReference>
<proteinExistence type="predicted"/>
<name>A0ABW0SHL6_9GAMM</name>
<dbReference type="Proteomes" id="UP001596036">
    <property type="component" value="Unassembled WGS sequence"/>
</dbReference>
<dbReference type="EMBL" id="JBHSNM010000001">
    <property type="protein sequence ID" value="MFC5568450.1"/>
    <property type="molecule type" value="Genomic_DNA"/>
</dbReference>
<evidence type="ECO:0000313" key="3">
    <source>
        <dbReference type="Proteomes" id="UP001596036"/>
    </source>
</evidence>
<sequence>MSRLMRFPSAVKRDPAVDAWMQQHPGPLGAIAQQWFEVMRSCGDDVRELLHDGHPTACVGDAAFGYVNAFTNHVNVGFFLGPELDDPKHLLEGTGKFMRHVKLRPGQEIDSAALGRLVMSAYTGIGHLLAPGPNNSFKPKPLRGSA</sequence>
<evidence type="ECO:0000313" key="2">
    <source>
        <dbReference type="EMBL" id="MFC5568450.1"/>
    </source>
</evidence>
<keyword evidence="3" id="KW-1185">Reference proteome</keyword>
<feature type="domain" description="YdhG-like" evidence="1">
    <location>
        <begin position="31"/>
        <end position="121"/>
    </location>
</feature>
<protein>
    <submittedName>
        <fullName evidence="2">DUF1801 domain-containing protein</fullName>
    </submittedName>
</protein>